<organism evidence="2">
    <name type="scientific">Loa loa</name>
    <name type="common">Eye worm</name>
    <name type="synonym">Filaria loa</name>
    <dbReference type="NCBI Taxonomy" id="7209"/>
    <lineage>
        <taxon>Eukaryota</taxon>
        <taxon>Metazoa</taxon>
        <taxon>Ecdysozoa</taxon>
        <taxon>Nematoda</taxon>
        <taxon>Chromadorea</taxon>
        <taxon>Rhabditida</taxon>
        <taxon>Spirurina</taxon>
        <taxon>Spiruromorpha</taxon>
        <taxon>Filarioidea</taxon>
        <taxon>Onchocercidae</taxon>
        <taxon>Loa</taxon>
    </lineage>
</organism>
<keyword evidence="1" id="KW-1133">Transmembrane helix</keyword>
<proteinExistence type="predicted"/>
<evidence type="ECO:0000313" key="2">
    <source>
        <dbReference type="EMBL" id="EFO12838.2"/>
    </source>
</evidence>
<keyword evidence="1" id="KW-0472">Membrane</keyword>
<gene>
    <name evidence="2" type="ORF">LOAG_15694</name>
</gene>
<dbReference type="KEGG" id="loa:LOAG_15694"/>
<feature type="non-terminal residue" evidence="2">
    <location>
        <position position="1"/>
    </location>
</feature>
<dbReference type="CTD" id="9953186"/>
<dbReference type="AlphaFoldDB" id="A0A1S0TGE2"/>
<dbReference type="GeneID" id="9953186"/>
<protein>
    <submittedName>
        <fullName evidence="2">ZIC1 protein</fullName>
    </submittedName>
</protein>
<keyword evidence="1" id="KW-0812">Transmembrane</keyword>
<dbReference type="RefSeq" id="XP_003151231.2">
    <property type="nucleotide sequence ID" value="XM_003151183.2"/>
</dbReference>
<accession>A0A1S0TGE2</accession>
<feature type="transmembrane region" description="Helical" evidence="1">
    <location>
        <begin position="6"/>
        <end position="26"/>
    </location>
</feature>
<dbReference type="EMBL" id="JH714529">
    <property type="protein sequence ID" value="EFO12838.2"/>
    <property type="molecule type" value="Genomic_DNA"/>
</dbReference>
<evidence type="ECO:0000256" key="1">
    <source>
        <dbReference type="SAM" id="Phobius"/>
    </source>
</evidence>
<name>A0A1S0TGE2_LOALO</name>
<sequence length="55" mass="6175">VTSRLLVPILVAIVNSQIVAIGRNICMSIRMISHTNAKLMDVANRTHIHLHFENI</sequence>
<dbReference type="InParanoid" id="A0A1S0TGE2"/>
<reference evidence="2" key="1">
    <citation type="submission" date="2012-04" db="EMBL/GenBank/DDBJ databases">
        <title>The Genome Sequence of Loa loa.</title>
        <authorList>
            <consortium name="The Broad Institute Genome Sequencing Platform"/>
            <consortium name="Broad Institute Genome Sequencing Center for Infectious Disease"/>
            <person name="Nutman T.B."/>
            <person name="Fink D.L."/>
            <person name="Russ C."/>
            <person name="Young S."/>
            <person name="Zeng Q."/>
            <person name="Gargeya S."/>
            <person name="Alvarado L."/>
            <person name="Berlin A."/>
            <person name="Chapman S.B."/>
            <person name="Chen Z."/>
            <person name="Freedman E."/>
            <person name="Gellesch M."/>
            <person name="Goldberg J."/>
            <person name="Griggs A."/>
            <person name="Gujja S."/>
            <person name="Heilman E.R."/>
            <person name="Heiman D."/>
            <person name="Howarth C."/>
            <person name="Mehta T."/>
            <person name="Neiman D."/>
            <person name="Pearson M."/>
            <person name="Roberts A."/>
            <person name="Saif S."/>
            <person name="Shea T."/>
            <person name="Shenoy N."/>
            <person name="Sisk P."/>
            <person name="Stolte C."/>
            <person name="Sykes S."/>
            <person name="White J."/>
            <person name="Yandava C."/>
            <person name="Haas B."/>
            <person name="Henn M.R."/>
            <person name="Nusbaum C."/>
            <person name="Birren B."/>
        </authorList>
    </citation>
    <scope>NUCLEOTIDE SEQUENCE [LARGE SCALE GENOMIC DNA]</scope>
</reference>